<dbReference type="GO" id="GO:0009435">
    <property type="term" value="P:NAD+ biosynthetic process"/>
    <property type="evidence" value="ECO:0007669"/>
    <property type="project" value="UniProtKB-UniPathway"/>
</dbReference>
<keyword evidence="17" id="KW-1185">Reference proteome</keyword>
<name>A0A6N8HWH7_9FIRM</name>
<keyword evidence="8 12" id="KW-0808">Transferase</keyword>
<dbReference type="OrthoDB" id="9782546at2"/>
<evidence type="ECO:0000256" key="12">
    <source>
        <dbReference type="PIRNR" id="PIRNR006250"/>
    </source>
</evidence>
<dbReference type="FunFam" id="3.20.20.70:FF:000030">
    <property type="entry name" value="Nicotinate-nucleotide pyrophosphorylase, carboxylating"/>
    <property type="match status" value="1"/>
</dbReference>
<comment type="pathway">
    <text evidence="2">Cofactor biosynthesis; NAD(+) biosynthesis; nicotinate D-ribonucleotide from quinolinate: step 1/1.</text>
</comment>
<accession>A0A7G8TDT3</accession>
<keyword evidence="6" id="KW-0662">Pyridine nucleotide biosynthesis</keyword>
<dbReference type="EC" id="2.4.2.19" evidence="5"/>
<dbReference type="CDD" id="cd01572">
    <property type="entry name" value="QPRTase"/>
    <property type="match status" value="1"/>
</dbReference>
<evidence type="ECO:0000256" key="1">
    <source>
        <dbReference type="ARBA" id="ARBA00003237"/>
    </source>
</evidence>
<evidence type="ECO:0000256" key="10">
    <source>
        <dbReference type="ARBA" id="ARBA00047445"/>
    </source>
</evidence>
<dbReference type="KEGG" id="cfem:HCR03_05880"/>
<dbReference type="Pfam" id="PF02749">
    <property type="entry name" value="QRPTase_N"/>
    <property type="match status" value="1"/>
</dbReference>
<keyword evidence="7 12" id="KW-0328">Glycosyltransferase</keyword>
<dbReference type="GO" id="GO:0005737">
    <property type="term" value="C:cytoplasm"/>
    <property type="evidence" value="ECO:0007669"/>
    <property type="project" value="TreeGrafter"/>
</dbReference>
<dbReference type="NCBIfam" id="TIGR00078">
    <property type="entry name" value="nadC"/>
    <property type="match status" value="1"/>
</dbReference>
<dbReference type="Gene3D" id="3.20.20.70">
    <property type="entry name" value="Aldolase class I"/>
    <property type="match status" value="1"/>
</dbReference>
<evidence type="ECO:0000256" key="11">
    <source>
        <dbReference type="ARBA" id="ARBA00069173"/>
    </source>
</evidence>
<dbReference type="InterPro" id="IPR027277">
    <property type="entry name" value="NadC/ModD"/>
</dbReference>
<evidence type="ECO:0000259" key="13">
    <source>
        <dbReference type="Pfam" id="PF01729"/>
    </source>
</evidence>
<evidence type="ECO:0000259" key="14">
    <source>
        <dbReference type="Pfam" id="PF02749"/>
    </source>
</evidence>
<comment type="catalytic activity">
    <reaction evidence="10">
        <text>nicotinate beta-D-ribonucleotide + CO2 + diphosphate = quinolinate + 5-phospho-alpha-D-ribose 1-diphosphate + 2 H(+)</text>
        <dbReference type="Rhea" id="RHEA:12733"/>
        <dbReference type="ChEBI" id="CHEBI:15378"/>
        <dbReference type="ChEBI" id="CHEBI:16526"/>
        <dbReference type="ChEBI" id="CHEBI:29959"/>
        <dbReference type="ChEBI" id="CHEBI:33019"/>
        <dbReference type="ChEBI" id="CHEBI:57502"/>
        <dbReference type="ChEBI" id="CHEBI:58017"/>
        <dbReference type="EC" id="2.4.2.19"/>
    </reaction>
</comment>
<gene>
    <name evidence="15" type="primary">nadC</name>
    <name evidence="15" type="ORF">CAFE_08620</name>
    <name evidence="16" type="ORF">HCR03_05880</name>
</gene>
<dbReference type="Gene3D" id="3.90.1170.20">
    <property type="entry name" value="Quinolinate phosphoribosyl transferase, N-terminal domain"/>
    <property type="match status" value="1"/>
</dbReference>
<sequence length="280" mass="30200">MVNDLILDDFLRMALKEDIGLGDVTTDSLIGPGQVSHCRLVAKEAGVLAGLPVFVQVFRLLDAGVSVKFYRSEGDSIQSGEVIAELDGNTRALLQGERVALNILQRMCGIATKTHRLCALIQGYPTRLADTRKTLPGFRMLDKYAVTVGGGTNHRMNLSDLVLIKDNHIAAVGSIRQAVALARKRAPFSAKIEVEAENLEQLAEAAEAGADIVMLDNMDCAEMKKAVNWVQGRFCLEASGNIDEENVIAVAATGIDLISCGALTHSVRALDISLKFDLPR</sequence>
<dbReference type="PANTHER" id="PTHR32179">
    <property type="entry name" value="NICOTINATE-NUCLEOTIDE PYROPHOSPHORYLASE [CARBOXYLATING]"/>
    <property type="match status" value="1"/>
</dbReference>
<dbReference type="InterPro" id="IPR036068">
    <property type="entry name" value="Nicotinate_pribotase-like_C"/>
</dbReference>
<dbReference type="InterPro" id="IPR037128">
    <property type="entry name" value="Quinolinate_PRibosylTase_N_sf"/>
</dbReference>
<evidence type="ECO:0000313" key="15">
    <source>
        <dbReference type="EMBL" id="MVB10184.1"/>
    </source>
</evidence>
<evidence type="ECO:0000256" key="6">
    <source>
        <dbReference type="ARBA" id="ARBA00022642"/>
    </source>
</evidence>
<protein>
    <recommendedName>
        <fullName evidence="11">Probable nicotinate-nucleotide pyrophosphorylase [carboxylating]</fullName>
        <ecNumber evidence="5">2.4.2.19</ecNumber>
    </recommendedName>
    <alternativeName>
        <fullName evidence="9">Quinolinate phosphoribosyltransferase [decarboxylating]</fullName>
    </alternativeName>
</protein>
<dbReference type="RefSeq" id="WP_156989907.1">
    <property type="nucleotide sequence ID" value="NZ_CP060286.1"/>
</dbReference>
<proteinExistence type="inferred from homology"/>
<feature type="domain" description="Quinolinate phosphoribosyl transferase C-terminal" evidence="13">
    <location>
        <begin position="110"/>
        <end position="275"/>
    </location>
</feature>
<evidence type="ECO:0000256" key="9">
    <source>
        <dbReference type="ARBA" id="ARBA00033102"/>
    </source>
</evidence>
<reference evidence="16 18" key="2">
    <citation type="submission" date="2020-08" db="EMBL/GenBank/DDBJ databases">
        <title>The isolate Caproiciproducens sp. 7D4C2 produces n-caproate at mildly acidic conditions from hexoses: genome and rBOX comparison with related strains and chain-elongating bacteria.</title>
        <authorList>
            <person name="Esquivel-Elizondo S."/>
            <person name="Bagci C."/>
            <person name="Temovska M."/>
            <person name="Jeon B.S."/>
            <person name="Bessarab I."/>
            <person name="Williams R.B.H."/>
            <person name="Huson D.H."/>
            <person name="Angenent L.T."/>
        </authorList>
    </citation>
    <scope>NUCLEOTIDE SEQUENCE [LARGE SCALE GENOMIC DNA]</scope>
    <source>
        <strain evidence="16 18">7D4C2</strain>
    </source>
</reference>
<dbReference type="PANTHER" id="PTHR32179:SF3">
    <property type="entry name" value="NICOTINATE-NUCLEOTIDE PYROPHOSPHORYLASE [CARBOXYLATING]"/>
    <property type="match status" value="1"/>
</dbReference>
<comment type="similarity">
    <text evidence="3 12">Belongs to the NadC/ModD family.</text>
</comment>
<dbReference type="Proteomes" id="UP000469440">
    <property type="component" value="Unassembled WGS sequence"/>
</dbReference>
<dbReference type="AlphaFoldDB" id="A0A6N8HWH7"/>
<comment type="function">
    <text evidence="1">Involved in the catabolism of quinolinic acid (QA).</text>
</comment>
<evidence type="ECO:0000256" key="8">
    <source>
        <dbReference type="ARBA" id="ARBA00022679"/>
    </source>
</evidence>
<evidence type="ECO:0000256" key="5">
    <source>
        <dbReference type="ARBA" id="ARBA00011944"/>
    </source>
</evidence>
<feature type="domain" description="Quinolinate phosphoribosyl transferase N-terminal" evidence="14">
    <location>
        <begin position="23"/>
        <end position="108"/>
    </location>
</feature>
<dbReference type="InterPro" id="IPR013785">
    <property type="entry name" value="Aldolase_TIM"/>
</dbReference>
<dbReference type="Proteomes" id="UP000515909">
    <property type="component" value="Chromosome"/>
</dbReference>
<organism evidence="15 17">
    <name type="scientific">Caproicibacter fermentans</name>
    <dbReference type="NCBI Taxonomy" id="2576756"/>
    <lineage>
        <taxon>Bacteria</taxon>
        <taxon>Bacillati</taxon>
        <taxon>Bacillota</taxon>
        <taxon>Clostridia</taxon>
        <taxon>Eubacteriales</taxon>
        <taxon>Acutalibacteraceae</taxon>
        <taxon>Caproicibacter</taxon>
    </lineage>
</organism>
<accession>A0A6N8HWH7</accession>
<dbReference type="UniPathway" id="UPA00253">
    <property type="reaction ID" value="UER00331"/>
</dbReference>
<dbReference type="EMBL" id="VWXL01000020">
    <property type="protein sequence ID" value="MVB10184.1"/>
    <property type="molecule type" value="Genomic_DNA"/>
</dbReference>
<dbReference type="GO" id="GO:0034213">
    <property type="term" value="P:quinolinate catabolic process"/>
    <property type="evidence" value="ECO:0007669"/>
    <property type="project" value="TreeGrafter"/>
</dbReference>
<reference evidence="15 17" key="1">
    <citation type="submission" date="2019-09" db="EMBL/GenBank/DDBJ databases">
        <title>Genome sequence of Clostridium sp. EA1.</title>
        <authorList>
            <person name="Poehlein A."/>
            <person name="Bengelsdorf F.R."/>
            <person name="Daniel R."/>
        </authorList>
    </citation>
    <scope>NUCLEOTIDE SEQUENCE [LARGE SCALE GENOMIC DNA]</scope>
    <source>
        <strain evidence="15 17">EA1</strain>
    </source>
</reference>
<evidence type="ECO:0000313" key="18">
    <source>
        <dbReference type="Proteomes" id="UP000515909"/>
    </source>
</evidence>
<evidence type="ECO:0000313" key="17">
    <source>
        <dbReference type="Proteomes" id="UP000469440"/>
    </source>
</evidence>
<dbReference type="Pfam" id="PF01729">
    <property type="entry name" value="QRPTase_C"/>
    <property type="match status" value="1"/>
</dbReference>
<dbReference type="EMBL" id="CP060286">
    <property type="protein sequence ID" value="QNK41774.1"/>
    <property type="molecule type" value="Genomic_DNA"/>
</dbReference>
<dbReference type="PIRSF" id="PIRSF006250">
    <property type="entry name" value="NadC_ModD"/>
    <property type="match status" value="1"/>
</dbReference>
<dbReference type="InterPro" id="IPR002638">
    <property type="entry name" value="Quinolinate_PRibosylTrfase_C"/>
</dbReference>
<evidence type="ECO:0000256" key="2">
    <source>
        <dbReference type="ARBA" id="ARBA00004893"/>
    </source>
</evidence>
<dbReference type="GO" id="GO:0004514">
    <property type="term" value="F:nicotinate-nucleotide diphosphorylase (carboxylating) activity"/>
    <property type="evidence" value="ECO:0007669"/>
    <property type="project" value="UniProtKB-EC"/>
</dbReference>
<comment type="subunit">
    <text evidence="4">Hexamer formed by 3 homodimers.</text>
</comment>
<dbReference type="SUPFAM" id="SSF51690">
    <property type="entry name" value="Nicotinate/Quinolinate PRTase C-terminal domain-like"/>
    <property type="match status" value="1"/>
</dbReference>
<dbReference type="FunFam" id="3.90.1170.20:FF:000001">
    <property type="entry name" value="Nicotinate-nucleotide diphosphorylase (Carboxylating)"/>
    <property type="match status" value="1"/>
</dbReference>
<dbReference type="InterPro" id="IPR004393">
    <property type="entry name" value="NadC"/>
</dbReference>
<evidence type="ECO:0000256" key="3">
    <source>
        <dbReference type="ARBA" id="ARBA00009400"/>
    </source>
</evidence>
<evidence type="ECO:0000313" key="16">
    <source>
        <dbReference type="EMBL" id="QNK41774.1"/>
    </source>
</evidence>
<dbReference type="SUPFAM" id="SSF54675">
    <property type="entry name" value="Nicotinate/Quinolinate PRTase N-terminal domain-like"/>
    <property type="match status" value="1"/>
</dbReference>
<dbReference type="InterPro" id="IPR022412">
    <property type="entry name" value="Quinolinate_PRibosylTrfase_N"/>
</dbReference>
<evidence type="ECO:0000256" key="4">
    <source>
        <dbReference type="ARBA" id="ARBA00011218"/>
    </source>
</evidence>
<evidence type="ECO:0000256" key="7">
    <source>
        <dbReference type="ARBA" id="ARBA00022676"/>
    </source>
</evidence>